<protein>
    <submittedName>
        <fullName evidence="5">Membrane protein YgcG</fullName>
    </submittedName>
</protein>
<name>A0ABT9RSB9_9MICC</name>
<dbReference type="Proteomes" id="UP001226577">
    <property type="component" value="Unassembled WGS sequence"/>
</dbReference>
<keyword evidence="2" id="KW-1133">Transmembrane helix</keyword>
<evidence type="ECO:0000313" key="6">
    <source>
        <dbReference type="Proteomes" id="UP001226577"/>
    </source>
</evidence>
<dbReference type="RefSeq" id="WP_307306225.1">
    <property type="nucleotide sequence ID" value="NZ_JAUSRE010000006.1"/>
</dbReference>
<dbReference type="Pfam" id="PF17173">
    <property type="entry name" value="DUF5129"/>
    <property type="match status" value="1"/>
</dbReference>
<comment type="caution">
    <text evidence="5">The sequence shown here is derived from an EMBL/GenBank/DDBJ whole genome shotgun (WGS) entry which is preliminary data.</text>
</comment>
<feature type="region of interest" description="Disordered" evidence="1">
    <location>
        <begin position="460"/>
        <end position="485"/>
    </location>
</feature>
<proteinExistence type="predicted"/>
<evidence type="ECO:0000313" key="5">
    <source>
        <dbReference type="EMBL" id="MDP9887952.1"/>
    </source>
</evidence>
<keyword evidence="2" id="KW-0472">Membrane</keyword>
<evidence type="ECO:0000256" key="2">
    <source>
        <dbReference type="SAM" id="Phobius"/>
    </source>
</evidence>
<keyword evidence="3" id="KW-0732">Signal</keyword>
<feature type="signal peptide" evidence="3">
    <location>
        <begin position="1"/>
        <end position="30"/>
    </location>
</feature>
<keyword evidence="6" id="KW-1185">Reference proteome</keyword>
<sequence length="485" mass="52932">MGSVVSRIAAMMLAVAALLLGLAAPGAAVAPVAVVVEDTAGVLDQKTLLPAVERIQFYEPTKVAVFTYNGTAEDNLNEEVLKFARSRHPEWISADGQKWADGLFIFALDPVGRHVGTYMGEDRKVSLEQRSDIQDASKELFRDAQWTDGTVAGIRRAAELINQPWYRSAAFLITAWVSFGLVVLAAAAWLVVRAVTRAACRKQIERGDRSYSNVSMDLDVTELNAATIPEESRYGSQVLEKHRTFLSRYAAATELSNQVHALGKRSLSSRKNLRLARQFADSAAELDALDDVIADSNALLNRAATWPTAWDRQLAPFRKDLAGLEQLLAKRHGQGDSATATALRSFRDGSLREIEQWTAELADGRITPEKALDRLYEARTRLSGLLENHAETVIQGFARNEREARLMREQMDTAHEGLDHRRGRTYEPSILGTVYPSYQFFTVATFSSGFNTGVSSVNSARGGGSTTGYGSSGGSFSGSGSSSGF</sequence>
<dbReference type="InterPro" id="IPR033435">
    <property type="entry name" value="DUF5129"/>
</dbReference>
<evidence type="ECO:0000256" key="3">
    <source>
        <dbReference type="SAM" id="SignalP"/>
    </source>
</evidence>
<dbReference type="EMBL" id="JAUSRE010000006">
    <property type="protein sequence ID" value="MDP9887952.1"/>
    <property type="molecule type" value="Genomic_DNA"/>
</dbReference>
<feature type="compositionally biased region" description="Gly residues" evidence="1">
    <location>
        <begin position="461"/>
        <end position="485"/>
    </location>
</feature>
<feature type="domain" description="DUF5129" evidence="4">
    <location>
        <begin position="36"/>
        <end position="375"/>
    </location>
</feature>
<evidence type="ECO:0000259" key="4">
    <source>
        <dbReference type="Pfam" id="PF17173"/>
    </source>
</evidence>
<keyword evidence="2" id="KW-0812">Transmembrane</keyword>
<reference evidence="5 6" key="1">
    <citation type="submission" date="2023-07" db="EMBL/GenBank/DDBJ databases">
        <title>Sorghum-associated microbial communities from plants grown in Nebraska, USA.</title>
        <authorList>
            <person name="Schachtman D."/>
        </authorList>
    </citation>
    <scope>NUCLEOTIDE SEQUENCE [LARGE SCALE GENOMIC DNA]</scope>
    <source>
        <strain evidence="5 6">CC222</strain>
    </source>
</reference>
<feature type="transmembrane region" description="Helical" evidence="2">
    <location>
        <begin position="169"/>
        <end position="192"/>
    </location>
</feature>
<gene>
    <name evidence="5" type="ORF">J2X98_001531</name>
</gene>
<organism evidence="5 6">
    <name type="scientific">Pseudarthrobacter enclensis</name>
    <dbReference type="NCBI Taxonomy" id="993070"/>
    <lineage>
        <taxon>Bacteria</taxon>
        <taxon>Bacillati</taxon>
        <taxon>Actinomycetota</taxon>
        <taxon>Actinomycetes</taxon>
        <taxon>Micrococcales</taxon>
        <taxon>Micrococcaceae</taxon>
        <taxon>Pseudarthrobacter</taxon>
    </lineage>
</organism>
<accession>A0ABT9RSB9</accession>
<feature type="chain" id="PRO_5045723802" evidence="3">
    <location>
        <begin position="31"/>
        <end position="485"/>
    </location>
</feature>
<evidence type="ECO:0000256" key="1">
    <source>
        <dbReference type="SAM" id="MobiDB-lite"/>
    </source>
</evidence>